<dbReference type="InterPro" id="IPR050733">
    <property type="entry name" value="Vitellogenin/Apolipophorin"/>
</dbReference>
<dbReference type="SUPFAM" id="SSF48431">
    <property type="entry name" value="Lipovitellin-phosvitin complex, superhelical domain"/>
    <property type="match status" value="1"/>
</dbReference>
<dbReference type="Pfam" id="PF00094">
    <property type="entry name" value="VWD"/>
    <property type="match status" value="1"/>
</dbReference>
<dbReference type="SUPFAM" id="SSF81606">
    <property type="entry name" value="PP2C-like"/>
    <property type="match status" value="1"/>
</dbReference>
<dbReference type="InterPro" id="IPR015255">
    <property type="entry name" value="Vitellinogen_open_b-sht"/>
</dbReference>
<feature type="region of interest" description="Disordered" evidence="6">
    <location>
        <begin position="277"/>
        <end position="307"/>
    </location>
</feature>
<dbReference type="PROSITE" id="PS51211">
    <property type="entry name" value="VITELLOGENIN"/>
    <property type="match status" value="1"/>
</dbReference>
<dbReference type="Gene3D" id="3.60.40.10">
    <property type="entry name" value="PPM-type phosphatase domain"/>
    <property type="match status" value="1"/>
</dbReference>
<dbReference type="SMART" id="SM00638">
    <property type="entry name" value="LPD_N"/>
    <property type="match status" value="1"/>
</dbReference>
<feature type="region of interest" description="Disordered" evidence="6">
    <location>
        <begin position="1723"/>
        <end position="1754"/>
    </location>
</feature>
<feature type="signal peptide" evidence="7">
    <location>
        <begin position="1"/>
        <end position="21"/>
    </location>
</feature>
<dbReference type="Gene3D" id="1.25.10.20">
    <property type="entry name" value="Vitellinogen, superhelical"/>
    <property type="match status" value="1"/>
</dbReference>
<feature type="compositionally biased region" description="Basic and acidic residues" evidence="6">
    <location>
        <begin position="1926"/>
        <end position="1942"/>
    </location>
</feature>
<comment type="caution">
    <text evidence="5">Lacks conserved residue(s) required for the propagation of feature annotation.</text>
</comment>
<feature type="domain" description="VWFD" evidence="9">
    <location>
        <begin position="1646"/>
        <end position="1856"/>
    </location>
</feature>
<dbReference type="InterPro" id="IPR015819">
    <property type="entry name" value="Lipid_transp_b-sht_shell"/>
</dbReference>
<dbReference type="InterPro" id="IPR036457">
    <property type="entry name" value="PPM-type-like_dom_sf"/>
</dbReference>
<feature type="compositionally biased region" description="Basic and acidic residues" evidence="6">
    <location>
        <begin position="186"/>
        <end position="223"/>
    </location>
</feature>
<dbReference type="InterPro" id="IPR001747">
    <property type="entry name" value="Vitellogenin_N"/>
</dbReference>
<feature type="region of interest" description="Disordered" evidence="6">
    <location>
        <begin position="1301"/>
        <end position="1342"/>
    </location>
</feature>
<dbReference type="InterPro" id="IPR015816">
    <property type="entry name" value="Vitellinogen_b-sht_N"/>
</dbReference>
<dbReference type="PANTHER" id="PTHR23345:SF15">
    <property type="entry name" value="VITELLOGENIN 1-RELATED"/>
    <property type="match status" value="1"/>
</dbReference>
<dbReference type="SMART" id="SM00332">
    <property type="entry name" value="PP2Cc"/>
    <property type="match status" value="1"/>
</dbReference>
<dbReference type="Gene3D" id="2.30.230.10">
    <property type="entry name" value="Lipovitellin, beta-sheet shell regions, chain A"/>
    <property type="match status" value="1"/>
</dbReference>
<evidence type="ECO:0000256" key="4">
    <source>
        <dbReference type="ARBA" id="ARBA00023180"/>
    </source>
</evidence>
<comment type="caution">
    <text evidence="11">The sequence shown here is derived from an EMBL/GenBank/DDBJ whole genome shotgun (WGS) entry which is preliminary data.</text>
</comment>
<dbReference type="InterPro" id="IPR011030">
    <property type="entry name" value="Lipovitellin_superhlx_dom"/>
</dbReference>
<feature type="compositionally biased region" description="Polar residues" evidence="6">
    <location>
        <begin position="1724"/>
        <end position="1745"/>
    </location>
</feature>
<evidence type="ECO:0000313" key="12">
    <source>
        <dbReference type="Proteomes" id="UP001620626"/>
    </source>
</evidence>
<evidence type="ECO:0000256" key="2">
    <source>
        <dbReference type="ARBA" id="ARBA00022761"/>
    </source>
</evidence>
<keyword evidence="2" id="KW-0758">Storage protein</keyword>
<proteinExistence type="predicted"/>
<dbReference type="CDD" id="cd00143">
    <property type="entry name" value="PP2Cc"/>
    <property type="match status" value="1"/>
</dbReference>
<feature type="chain" id="PRO_5044875519" description="Vitellogenin" evidence="7">
    <location>
        <begin position="22"/>
        <end position="2419"/>
    </location>
</feature>
<evidence type="ECO:0000259" key="9">
    <source>
        <dbReference type="PROSITE" id="PS51233"/>
    </source>
</evidence>
<feature type="region of interest" description="Disordered" evidence="6">
    <location>
        <begin position="442"/>
        <end position="465"/>
    </location>
</feature>
<dbReference type="Pfam" id="PF00481">
    <property type="entry name" value="PP2C"/>
    <property type="match status" value="1"/>
</dbReference>
<dbReference type="PANTHER" id="PTHR23345">
    <property type="entry name" value="VITELLOGENIN-RELATED"/>
    <property type="match status" value="1"/>
</dbReference>
<dbReference type="SMART" id="SM01169">
    <property type="entry name" value="DUF1943"/>
    <property type="match status" value="1"/>
</dbReference>
<dbReference type="PROSITE" id="PS51233">
    <property type="entry name" value="VWFD"/>
    <property type="match status" value="1"/>
</dbReference>
<feature type="domain" description="PPM-type phosphatase" evidence="10">
    <location>
        <begin position="2138"/>
        <end position="2407"/>
    </location>
</feature>
<dbReference type="SMART" id="SM00216">
    <property type="entry name" value="VWD"/>
    <property type="match status" value="1"/>
</dbReference>
<dbReference type="SUPFAM" id="SSF56968">
    <property type="entry name" value="Lipovitellin-phosvitin complex, beta-sheet shell regions"/>
    <property type="match status" value="1"/>
</dbReference>
<name>A0ABD2LLZ8_9BILA</name>
<evidence type="ECO:0000259" key="10">
    <source>
        <dbReference type="PROSITE" id="PS51746"/>
    </source>
</evidence>
<evidence type="ECO:0008006" key="13">
    <source>
        <dbReference type="Google" id="ProtNLM"/>
    </source>
</evidence>
<dbReference type="Proteomes" id="UP001620626">
    <property type="component" value="Unassembled WGS sequence"/>
</dbReference>
<feature type="compositionally biased region" description="Low complexity" evidence="6">
    <location>
        <begin position="931"/>
        <end position="954"/>
    </location>
</feature>
<evidence type="ECO:0000256" key="7">
    <source>
        <dbReference type="SAM" id="SignalP"/>
    </source>
</evidence>
<keyword evidence="12" id="KW-1185">Reference proteome</keyword>
<gene>
    <name evidence="11" type="ORF">niasHT_007232</name>
</gene>
<feature type="region of interest" description="Disordered" evidence="6">
    <location>
        <begin position="1866"/>
        <end position="1889"/>
    </location>
</feature>
<feature type="domain" description="Vitellogenin" evidence="8">
    <location>
        <begin position="57"/>
        <end position="870"/>
    </location>
</feature>
<dbReference type="Pfam" id="PF01347">
    <property type="entry name" value="Vitellogenin_N"/>
    <property type="match status" value="2"/>
</dbReference>
<accession>A0ABD2LLZ8</accession>
<sequence>MRLLPLFLFTFSAFLTVVVLCGHLSEYDDKFDEENILWSDQRVGAFDKRKTTPIKSFQPGFVFHFRYDSQITSGYAPWVSVQRAMGRFQALVSFEMVQPGEAKMQLSECLVGHLNGHPPSDVAWNPAHLLPVGEFESVTQFSQVHLERPIRFTFSREGVHNVFFEPMEPPWSRNLKKAILSTAQFRTEKEEEGKEKEEDKEKMRQQQKPREEEEEEKRRREWQRSYTVHETSIEGTCDADYTVVPLSHELISVTKSINYERCTRLADIVYGMQADEEAKQRGEQQQKWNKAQKREEEEPTDPRGASPMIARHFLDRSTTVRFLFSANAQNNSNSLGLDLNWPFAHSVEMVSQYALKGSEAEQSQAMQTVAVAKIKHIGTKLKQHNKRKQHGEEGEGDKLGMDKEQLMYNGEMEQQEKCFFMFGDEQSETLRCYRRAKAFTNDELRGGPKPSAGASRMSSSESPFPLNFPNSTAKIRLAEYCIRQVVQLQNDETVQAMSRTELMDELVQILRFSTEKELQQMKQQLDDHLIASQLFADSLAAAGTRNTLKMLLTRIEQGEFTELKAAQMLKTFSRGNGLPAPSDRIADALLALCKSGRVQDSELLRPMSWLSFGAIVGELMQLKRLLRISPVGTPLGEKIEQCPDHKMELYTKALLEQFSFIADDNLVEKTIALKAIGNAALDEVPKVLADLINPNGTEEPKAEDEKSAKGEVLRQNAIEALRRIPSQSVHQLLLPVFTNRQEWPQTRISALDVLMQSQLSPSNSVIDQIAFAMAKEHCSQLLAYAHSMLKALSQSPAKRHQKIAQRIKEALLMAGVDTLELEQRIRRNDIVGISRFSQTNALFSEEEGQGILLQASRVFTDKTSALPNHAFVSLSSLFNGEMSEENLKLTISQRNIERLFTEAGLIELLRNEQETEERSNANEQKKDQQGQEKGQQQNGTQQKPFSAEESSSSSLLSSAADQLRSLWRRLSIVGRSDEEQKDELKHQPMLILALRVNNIDTVVLPFGTDGKKRPNSLISTMKKLLTVGIGSIGRLTGIGQQKRSIDASGILFWHERAARVPMSTGQQLHIQQKSFAFGTIKAKAQRLGHSQIGLQLHPSATFGRIQKMKVWASPVHSLGVKNIGAIDANLPLYAQLNTLSQQKQVTLNVQVPKTSTRLFSLHTLPMTFVGTENVQNAPPQQRSAFFHFGEQCKAVKNQQLLSMAMAFDKHSDTEQSLLQLPFHVRGILHRPRRMDKLKEWVKVLLSTENHFQLSLVPKSSISPHEIAFSIGWDLSRPQPTISEALARVGFKEWPKAFTSTASAIERKGNENEETEEEDGQWGTEATAASSSEEEKTTQRTKNRQIGEYLKKLGAEKAYKHMLKFAMGTIGNDENRRAEITLNTLCDGRLRFCALRAKTEQSVVGDQRPQWAADFRVQFLFPEQAPDLEQFGQHNRTKPEQPQKMFMGRTEFEWKGDGLPKQTINVSIIGEPSEEMLQLAHQFAEQSFSRRNGTDHYQKHLPITAGHPFVNKYKMAADWTLRTDTQNAFLRGLETVKSAHFFNAASKVILSKNGEDSEKSDQIMGKKERTDRGRTLATLSIDPLTHRHLDASIRTSAQLTVFRMVPVASPLRPFPLVRPSHRPFSRASSASLPQFFHKIAHPLRSRAVCRVDSPARQLRTFDGAQLDVHFSPCWTVLAKDCSAEGRAQFAVLVKTKANSEQMKLKVISPEIGILVVEPHPKQPDSKLQVQISGKDQQKRTVSSDTPLSDIPNGIQFDRSLPTKKEALIIEWTTSNANSEGSLGATGAISVHFDGQKVHILLDGQQNRHHSCGLCGDWNGNAGDEFRMPNGGQTENAREFHRAYSLVDGEGEEDGECEDSAILDKFHSEKMKENETNEPKQQKSSEEKPKTERIAAVRKTIVIEHPHQLCFSVHPTKHCPSGTFAIGTDKKEKRKEGKEEKEGKDENEENIEEEPKQRKMPFACVERHSTEAKRFQSQTRRGEVVQIGDGSLPISFHEIVIEAEQCMDSEGELKELLVNCLSTSFFPLNVSPPAVQSRNTAPFAMTSASDARGDAVSLLVDKMVHSQIPLRSAYILAYEFVDIYADQLHTHRNTFTETQKIEASNWCSELREYFAQFLQQIVDGSRPLPPSLFSHCHVLPLSFCAQKNRKPKMEDRHLLLPSLDIVEPKISQKFCKKVDPSAALFAVFDGHNGAECATFASAHLSECFLDAFEESDDVEKVLNGAIERLDKRITEKCTSENIKSGTTITCVYLEGTTTAYLAWCGDSAIGLLTDTAVDTLSTPHKPEDKDEMRRIEQAGGMVVSIHGVPRLNGVLNLSRSLGDVMAKPMVSSVPDVKRVSLSSDDGHNILFLATDGVWDNLEEEEIFEACRQFIASRPPKDFEFLADFIVDKAKSAGASDNLTLICVFLRPIDELWAKFRN</sequence>
<evidence type="ECO:0000313" key="11">
    <source>
        <dbReference type="EMBL" id="KAL3115932.1"/>
    </source>
</evidence>
<protein>
    <recommendedName>
        <fullName evidence="13">Vitellogenin</fullName>
    </recommendedName>
</protein>
<dbReference type="Pfam" id="PF09172">
    <property type="entry name" value="Vit_open_b-sht"/>
    <property type="match status" value="1"/>
</dbReference>
<evidence type="ECO:0000256" key="1">
    <source>
        <dbReference type="ARBA" id="ARBA00022729"/>
    </source>
</evidence>
<feature type="region of interest" description="Disordered" evidence="6">
    <location>
        <begin position="912"/>
        <end position="954"/>
    </location>
</feature>
<keyword evidence="3" id="KW-1015">Disulfide bond</keyword>
<evidence type="ECO:0000259" key="8">
    <source>
        <dbReference type="PROSITE" id="PS51211"/>
    </source>
</evidence>
<organism evidence="11 12">
    <name type="scientific">Heterodera trifolii</name>
    <dbReference type="NCBI Taxonomy" id="157864"/>
    <lineage>
        <taxon>Eukaryota</taxon>
        <taxon>Metazoa</taxon>
        <taxon>Ecdysozoa</taxon>
        <taxon>Nematoda</taxon>
        <taxon>Chromadorea</taxon>
        <taxon>Rhabditida</taxon>
        <taxon>Tylenchina</taxon>
        <taxon>Tylenchomorpha</taxon>
        <taxon>Tylenchoidea</taxon>
        <taxon>Heteroderidae</taxon>
        <taxon>Heteroderinae</taxon>
        <taxon>Heterodera</taxon>
    </lineage>
</organism>
<feature type="compositionally biased region" description="Low complexity" evidence="6">
    <location>
        <begin position="451"/>
        <end position="462"/>
    </location>
</feature>
<reference evidence="11 12" key="1">
    <citation type="submission" date="2024-10" db="EMBL/GenBank/DDBJ databases">
        <authorList>
            <person name="Kim D."/>
        </authorList>
    </citation>
    <scope>NUCLEOTIDE SEQUENCE [LARGE SCALE GENOMIC DNA]</scope>
    <source>
        <strain evidence="11">BH-2024</strain>
    </source>
</reference>
<dbReference type="InterPro" id="IPR001932">
    <property type="entry name" value="PPM-type_phosphatase-like_dom"/>
</dbReference>
<dbReference type="EMBL" id="JBICBT010000362">
    <property type="protein sequence ID" value="KAL3115932.1"/>
    <property type="molecule type" value="Genomic_DNA"/>
</dbReference>
<dbReference type="PROSITE" id="PS51746">
    <property type="entry name" value="PPM_2"/>
    <property type="match status" value="1"/>
</dbReference>
<keyword evidence="4" id="KW-0325">Glycoprotein</keyword>
<feature type="region of interest" description="Disordered" evidence="6">
    <location>
        <begin position="184"/>
        <end position="225"/>
    </location>
</feature>
<dbReference type="InterPro" id="IPR001846">
    <property type="entry name" value="VWF_type-D"/>
</dbReference>
<keyword evidence="1 7" id="KW-0732">Signal</keyword>
<evidence type="ECO:0000256" key="3">
    <source>
        <dbReference type="ARBA" id="ARBA00023157"/>
    </source>
</evidence>
<evidence type="ECO:0000256" key="6">
    <source>
        <dbReference type="SAM" id="MobiDB-lite"/>
    </source>
</evidence>
<dbReference type="GO" id="GO:0045735">
    <property type="term" value="F:nutrient reservoir activity"/>
    <property type="evidence" value="ECO:0007669"/>
    <property type="project" value="UniProtKB-KW"/>
</dbReference>
<feature type="region of interest" description="Disordered" evidence="6">
    <location>
        <begin position="1920"/>
        <end position="1955"/>
    </location>
</feature>
<feature type="compositionally biased region" description="Basic and acidic residues" evidence="6">
    <location>
        <begin position="912"/>
        <end position="930"/>
    </location>
</feature>
<evidence type="ECO:0000256" key="5">
    <source>
        <dbReference type="PROSITE-ProRule" id="PRU00557"/>
    </source>
</evidence>